<dbReference type="KEGG" id="eio:H9L01_04060"/>
<gene>
    <name evidence="7" type="ORF">H9L01_04060</name>
</gene>
<reference evidence="7 8" key="1">
    <citation type="submission" date="2020-08" db="EMBL/GenBank/DDBJ databases">
        <title>Genome sequence of Erysipelothrix inopinata DSM 15511T.</title>
        <authorList>
            <person name="Hyun D.-W."/>
            <person name="Bae J.-W."/>
        </authorList>
    </citation>
    <scope>NUCLEOTIDE SEQUENCE [LARGE SCALE GENOMIC DNA]</scope>
    <source>
        <strain evidence="7 8">DSM 15511</strain>
    </source>
</reference>
<dbReference type="InterPro" id="IPR050343">
    <property type="entry name" value="RsuA_PseudoU_synthase"/>
</dbReference>
<evidence type="ECO:0000313" key="7">
    <source>
        <dbReference type="EMBL" id="QNN61537.1"/>
    </source>
</evidence>
<dbReference type="CDD" id="cd02553">
    <property type="entry name" value="PseudoU_synth_RsuA"/>
    <property type="match status" value="1"/>
</dbReference>
<proteinExistence type="inferred from homology"/>
<evidence type="ECO:0000256" key="4">
    <source>
        <dbReference type="PROSITE-ProRule" id="PRU00182"/>
    </source>
</evidence>
<organism evidence="7 8">
    <name type="scientific">Erysipelothrix inopinata</name>
    <dbReference type="NCBI Taxonomy" id="225084"/>
    <lineage>
        <taxon>Bacteria</taxon>
        <taxon>Bacillati</taxon>
        <taxon>Bacillota</taxon>
        <taxon>Erysipelotrichia</taxon>
        <taxon>Erysipelotrichales</taxon>
        <taxon>Erysipelotrichaceae</taxon>
        <taxon>Erysipelothrix</taxon>
    </lineage>
</organism>
<dbReference type="InterPro" id="IPR006145">
    <property type="entry name" value="PsdUridine_synth_RsuA/RluA"/>
</dbReference>
<comment type="similarity">
    <text evidence="1 5">Belongs to the pseudouridine synthase RsuA family.</text>
</comment>
<dbReference type="Gene3D" id="3.30.70.580">
    <property type="entry name" value="Pseudouridine synthase I, catalytic domain, N-terminal subdomain"/>
    <property type="match status" value="1"/>
</dbReference>
<dbReference type="EMBL" id="CP060715">
    <property type="protein sequence ID" value="QNN61537.1"/>
    <property type="molecule type" value="Genomic_DNA"/>
</dbReference>
<evidence type="ECO:0000256" key="1">
    <source>
        <dbReference type="ARBA" id="ARBA00008348"/>
    </source>
</evidence>
<dbReference type="InterPro" id="IPR020094">
    <property type="entry name" value="TruA/RsuA/RluB/E/F_N"/>
</dbReference>
<dbReference type="Pfam" id="PF01479">
    <property type="entry name" value="S4"/>
    <property type="match status" value="1"/>
</dbReference>
<keyword evidence="8" id="KW-1185">Reference proteome</keyword>
<dbReference type="InterPro" id="IPR018496">
    <property type="entry name" value="PsdUridine_synth_RsuA/RluB_CS"/>
</dbReference>
<keyword evidence="3 5" id="KW-0413">Isomerase</keyword>
<dbReference type="FunFam" id="3.30.70.1560:FF:000001">
    <property type="entry name" value="Pseudouridine synthase"/>
    <property type="match status" value="1"/>
</dbReference>
<dbReference type="NCBIfam" id="TIGR00093">
    <property type="entry name" value="pseudouridine synthase"/>
    <property type="match status" value="1"/>
</dbReference>
<evidence type="ECO:0000256" key="3">
    <source>
        <dbReference type="ARBA" id="ARBA00023235"/>
    </source>
</evidence>
<dbReference type="InterPro" id="IPR002942">
    <property type="entry name" value="S4_RNA-bd"/>
</dbReference>
<dbReference type="PROSITE" id="PS01149">
    <property type="entry name" value="PSI_RSU"/>
    <property type="match status" value="1"/>
</dbReference>
<dbReference type="Pfam" id="PF00849">
    <property type="entry name" value="PseudoU_synth_2"/>
    <property type="match status" value="1"/>
</dbReference>
<dbReference type="EC" id="5.4.99.-" evidence="5"/>
<evidence type="ECO:0000256" key="5">
    <source>
        <dbReference type="RuleBase" id="RU003887"/>
    </source>
</evidence>
<dbReference type="CDD" id="cd00165">
    <property type="entry name" value="S4"/>
    <property type="match status" value="1"/>
</dbReference>
<evidence type="ECO:0000259" key="6">
    <source>
        <dbReference type="SMART" id="SM00363"/>
    </source>
</evidence>
<dbReference type="GO" id="GO:0005829">
    <property type="term" value="C:cytosol"/>
    <property type="evidence" value="ECO:0007669"/>
    <property type="project" value="UniProtKB-ARBA"/>
</dbReference>
<keyword evidence="2 4" id="KW-0694">RNA-binding</keyword>
<dbReference type="InterPro" id="IPR000748">
    <property type="entry name" value="PsdUridine_synth_RsuA/RluB/E/F"/>
</dbReference>
<dbReference type="RefSeq" id="WP_187534736.1">
    <property type="nucleotide sequence ID" value="NZ_CBCSHU010000003.1"/>
</dbReference>
<dbReference type="Gene3D" id="3.10.290.10">
    <property type="entry name" value="RNA-binding S4 domain"/>
    <property type="match status" value="1"/>
</dbReference>
<dbReference type="AlphaFoldDB" id="A0A7G9S112"/>
<dbReference type="GO" id="GO:0003723">
    <property type="term" value="F:RNA binding"/>
    <property type="evidence" value="ECO:0007669"/>
    <property type="project" value="UniProtKB-KW"/>
</dbReference>
<protein>
    <recommendedName>
        <fullName evidence="5">Pseudouridine synthase</fullName>
        <ecNumber evidence="5">5.4.99.-</ecNumber>
    </recommendedName>
</protein>
<dbReference type="Proteomes" id="UP000515928">
    <property type="component" value="Chromosome"/>
</dbReference>
<dbReference type="PANTHER" id="PTHR47683">
    <property type="entry name" value="PSEUDOURIDINE SYNTHASE FAMILY PROTEIN-RELATED"/>
    <property type="match status" value="1"/>
</dbReference>
<sequence length="228" mass="26205">MRLDKFLSHTGFGSRKAVRLLIKKSLVKVNGEKVKDIGHILNLKSDIVTVGEEVVQYEEDVYIMINKPRDYICAHDAVEYPSVLDLLEESRSDLFFVGRLDADTEGLLIITNDGQFSHRIAHGKKDIKKQYYVELDHDFDKKFIGELEKGIPMDDTMLKPAKVEMVTSKALLLTISEGKYHQVKRMMHHCNNEVVYLKRVKIGPLNLDESLELGAYRSLTEEEISYFN</sequence>
<dbReference type="GO" id="GO:0120159">
    <property type="term" value="F:rRNA pseudouridine synthase activity"/>
    <property type="evidence" value="ECO:0007669"/>
    <property type="project" value="UniProtKB-ARBA"/>
</dbReference>
<evidence type="ECO:0000256" key="2">
    <source>
        <dbReference type="ARBA" id="ARBA00022884"/>
    </source>
</evidence>
<dbReference type="SMART" id="SM00363">
    <property type="entry name" value="S4"/>
    <property type="match status" value="1"/>
</dbReference>
<feature type="domain" description="RNA-binding S4" evidence="6">
    <location>
        <begin position="1"/>
        <end position="59"/>
    </location>
</feature>
<dbReference type="PROSITE" id="PS50889">
    <property type="entry name" value="S4"/>
    <property type="match status" value="1"/>
</dbReference>
<dbReference type="InterPro" id="IPR042092">
    <property type="entry name" value="PsdUridine_s_RsuA/RluB/E/F_cat"/>
</dbReference>
<dbReference type="PANTHER" id="PTHR47683:SF4">
    <property type="entry name" value="PSEUDOURIDINE SYNTHASE"/>
    <property type="match status" value="1"/>
</dbReference>
<accession>A0A7G9S112</accession>
<name>A0A7G9S112_9FIRM</name>
<dbReference type="SUPFAM" id="SSF55174">
    <property type="entry name" value="Alpha-L RNA-binding motif"/>
    <property type="match status" value="1"/>
</dbReference>
<evidence type="ECO:0000313" key="8">
    <source>
        <dbReference type="Proteomes" id="UP000515928"/>
    </source>
</evidence>
<dbReference type="Gene3D" id="3.30.70.1560">
    <property type="entry name" value="Alpha-L RNA-binding motif"/>
    <property type="match status" value="1"/>
</dbReference>
<dbReference type="GO" id="GO:0000455">
    <property type="term" value="P:enzyme-directed rRNA pseudouridine synthesis"/>
    <property type="evidence" value="ECO:0007669"/>
    <property type="project" value="UniProtKB-ARBA"/>
</dbReference>
<dbReference type="InterPro" id="IPR020103">
    <property type="entry name" value="PsdUridine_synth_cat_dom_sf"/>
</dbReference>
<dbReference type="InterPro" id="IPR036986">
    <property type="entry name" value="S4_RNA-bd_sf"/>
</dbReference>
<dbReference type="SUPFAM" id="SSF55120">
    <property type="entry name" value="Pseudouridine synthase"/>
    <property type="match status" value="1"/>
</dbReference>